<name>A0AAW0C0S1_9AGAR</name>
<protein>
    <submittedName>
        <fullName evidence="1">Uncharacterized protein</fullName>
    </submittedName>
</protein>
<reference evidence="1 2" key="1">
    <citation type="journal article" date="2024" name="J Genomics">
        <title>Draft genome sequencing and assembly of Favolaschia claudopus CIRM-BRFM 2984 isolated from oak limbs.</title>
        <authorList>
            <person name="Navarro D."/>
            <person name="Drula E."/>
            <person name="Chaduli D."/>
            <person name="Cazenave R."/>
            <person name="Ahrendt S."/>
            <person name="Wang J."/>
            <person name="Lipzen A."/>
            <person name="Daum C."/>
            <person name="Barry K."/>
            <person name="Grigoriev I.V."/>
            <person name="Favel A."/>
            <person name="Rosso M.N."/>
            <person name="Martin F."/>
        </authorList>
    </citation>
    <scope>NUCLEOTIDE SEQUENCE [LARGE SCALE GENOMIC DNA]</scope>
    <source>
        <strain evidence="1 2">CIRM-BRFM 2984</strain>
    </source>
</reference>
<comment type="caution">
    <text evidence="1">The sequence shown here is derived from an EMBL/GenBank/DDBJ whole genome shotgun (WGS) entry which is preliminary data.</text>
</comment>
<gene>
    <name evidence="1" type="ORF">R3P38DRAFT_829606</name>
</gene>
<evidence type="ECO:0000313" key="1">
    <source>
        <dbReference type="EMBL" id="KAK7031871.1"/>
    </source>
</evidence>
<evidence type="ECO:0000313" key="2">
    <source>
        <dbReference type="Proteomes" id="UP001362999"/>
    </source>
</evidence>
<organism evidence="1 2">
    <name type="scientific">Favolaschia claudopus</name>
    <dbReference type="NCBI Taxonomy" id="2862362"/>
    <lineage>
        <taxon>Eukaryota</taxon>
        <taxon>Fungi</taxon>
        <taxon>Dikarya</taxon>
        <taxon>Basidiomycota</taxon>
        <taxon>Agaricomycotina</taxon>
        <taxon>Agaricomycetes</taxon>
        <taxon>Agaricomycetidae</taxon>
        <taxon>Agaricales</taxon>
        <taxon>Marasmiineae</taxon>
        <taxon>Mycenaceae</taxon>
        <taxon>Favolaschia</taxon>
    </lineage>
</organism>
<dbReference type="EMBL" id="JAWWNJ010000024">
    <property type="protein sequence ID" value="KAK7031871.1"/>
    <property type="molecule type" value="Genomic_DNA"/>
</dbReference>
<sequence>MQFCRPFGTPINYYSGVHGLSMTAACISYHRGQDAPSFSTPMSVGQAPRTVGFRTQLRPFNAAKLFSRLIPANEREKLGTKKRFHDDNGWDDYNHRVKELEAIYEALLLKVDSYTVKLDAVIVTGNRNTRVEGNEDETRMPLSSSSAMRPRDSHKEVRKFTRFCYIFPWSLSPMKQLEDSDFRLQKVKEESSGHRAPRITRFRIQFKLSNAAKLYSKLSPERKKSGLIEKMCEMIRDLTEECLGLAYQHTRVEEIDIGLSNTCIDGELDEPQSSEEERRALIEELLEIQRNTVNIRTITEVTLTMMRAVAARWHTNGIILRDTLKIQANTLAIELSTLAIECQTAEIDTDIGLETLNACIDGNRNETQSSSSAMLPRDLREEFEVSDFQPHRAVEESSQYSLSSHMARHIGTLPVLPIEVTASPNSSQWSLVPPCTFANEGVEIPIESSRTRTLTMDSISFESIHVQDLNDSQPHEIDEESSQNSSYSVVETRTTSLYCIENGTGSSFSLVEPPDQESEMPPGPGLSSPFTVNHMSIGSIRGGIGGGGGQGGRDGGNGGIGAGPQLPISRVDTINITAGTLCLHVEAVHAVHSG</sequence>
<keyword evidence="2" id="KW-1185">Reference proteome</keyword>
<proteinExistence type="predicted"/>
<dbReference type="Proteomes" id="UP001362999">
    <property type="component" value="Unassembled WGS sequence"/>
</dbReference>
<accession>A0AAW0C0S1</accession>
<dbReference type="AlphaFoldDB" id="A0AAW0C0S1"/>
<dbReference type="PROSITE" id="PS51257">
    <property type="entry name" value="PROKAR_LIPOPROTEIN"/>
    <property type="match status" value="1"/>
</dbReference>